<dbReference type="EMBL" id="JAURUR010000011">
    <property type="protein sequence ID" value="MDP9765470.1"/>
    <property type="molecule type" value="Genomic_DNA"/>
</dbReference>
<dbReference type="RefSeq" id="WP_307467544.1">
    <property type="nucleotide sequence ID" value="NZ_JAURUR010000011.1"/>
</dbReference>
<dbReference type="Proteomes" id="UP001232163">
    <property type="component" value="Unassembled WGS sequence"/>
</dbReference>
<organism evidence="2 3">
    <name type="scientific">Deinococcus enclensis</name>
    <dbReference type="NCBI Taxonomy" id="1049582"/>
    <lineage>
        <taxon>Bacteria</taxon>
        <taxon>Thermotogati</taxon>
        <taxon>Deinococcota</taxon>
        <taxon>Deinococci</taxon>
        <taxon>Deinococcales</taxon>
        <taxon>Deinococcaceae</taxon>
        <taxon>Deinococcus</taxon>
    </lineage>
</organism>
<comment type="caution">
    <text evidence="2">The sequence shown here is derived from an EMBL/GenBank/DDBJ whole genome shotgun (WGS) entry which is preliminary data.</text>
</comment>
<accession>A0ABT9MFU6</accession>
<evidence type="ECO:0000313" key="2">
    <source>
        <dbReference type="EMBL" id="MDP9765470.1"/>
    </source>
</evidence>
<evidence type="ECO:0000256" key="1">
    <source>
        <dbReference type="SAM" id="SignalP"/>
    </source>
</evidence>
<reference evidence="2 3" key="1">
    <citation type="submission" date="2023-07" db="EMBL/GenBank/DDBJ databases">
        <title>Genomic Encyclopedia of Type Strains, Phase IV (KMG-IV): sequencing the most valuable type-strain genomes for metagenomic binning, comparative biology and taxonomic classification.</title>
        <authorList>
            <person name="Goeker M."/>
        </authorList>
    </citation>
    <scope>NUCLEOTIDE SEQUENCE [LARGE SCALE GENOMIC DNA]</scope>
    <source>
        <strain evidence="2 3">NIO-1023</strain>
    </source>
</reference>
<proteinExistence type="predicted"/>
<evidence type="ECO:0008006" key="4">
    <source>
        <dbReference type="Google" id="ProtNLM"/>
    </source>
</evidence>
<feature type="signal peptide" evidence="1">
    <location>
        <begin position="1"/>
        <end position="22"/>
    </location>
</feature>
<evidence type="ECO:0000313" key="3">
    <source>
        <dbReference type="Proteomes" id="UP001232163"/>
    </source>
</evidence>
<feature type="chain" id="PRO_5047453672" description="DUF4198 domain-containing protein" evidence="1">
    <location>
        <begin position="23"/>
        <end position="220"/>
    </location>
</feature>
<protein>
    <recommendedName>
        <fullName evidence="4">DUF4198 domain-containing protein</fullName>
    </recommendedName>
</protein>
<keyword evidence="1" id="KW-0732">Signal</keyword>
<keyword evidence="3" id="KW-1185">Reference proteome</keyword>
<name>A0ABT9MFU6_9DEIO</name>
<sequence>MTRFPARLTLATLILSTGAALAAPTLTVQATVTGAYTVKARITTTLPDGVFLGVRLKFRGARGSDPALGTKLWRAKVKNGQVSLTLDERQATTSLPKGTYDLTVFYNSLWPENQPFFQKDLKAYVKASAPVTLQADGLDYRAIRAADALSERVWEGYRDHPIGTTTAQYLAYFQQYGPPEVIAQPGGGSAYYFPKLDLTYVVRGDRDTTLARGRIYRGLK</sequence>
<gene>
    <name evidence="2" type="ORF">QO006_002921</name>
</gene>